<keyword evidence="1" id="KW-1133">Transmembrane helix</keyword>
<feature type="transmembrane region" description="Helical" evidence="1">
    <location>
        <begin position="230"/>
        <end position="249"/>
    </location>
</feature>
<dbReference type="Proteomes" id="UP000002675">
    <property type="component" value="Chromosome I"/>
</dbReference>
<feature type="transmembrane region" description="Helical" evidence="1">
    <location>
        <begin position="20"/>
        <end position="40"/>
    </location>
</feature>
<evidence type="ECO:0000313" key="2">
    <source>
        <dbReference type="EMBL" id="BAC93108.1"/>
    </source>
</evidence>
<accession>Q7MPL9</accession>
<dbReference type="PATRIC" id="fig|196600.6.peg.379"/>
<feature type="transmembrane region" description="Helical" evidence="1">
    <location>
        <begin position="52"/>
        <end position="71"/>
    </location>
</feature>
<feature type="transmembrane region" description="Helical" evidence="1">
    <location>
        <begin position="83"/>
        <end position="100"/>
    </location>
</feature>
<evidence type="ECO:0000313" key="3">
    <source>
        <dbReference type="Proteomes" id="UP000002675"/>
    </source>
</evidence>
<organism evidence="2 3">
    <name type="scientific">Vibrio vulnificus (strain YJ016)</name>
    <dbReference type="NCBI Taxonomy" id="196600"/>
    <lineage>
        <taxon>Bacteria</taxon>
        <taxon>Pseudomonadati</taxon>
        <taxon>Pseudomonadota</taxon>
        <taxon>Gammaproteobacteria</taxon>
        <taxon>Vibrionales</taxon>
        <taxon>Vibrionaceae</taxon>
        <taxon>Vibrio</taxon>
    </lineage>
</organism>
<dbReference type="AlphaFoldDB" id="Q7MPL9"/>
<feature type="transmembrane region" description="Helical" evidence="1">
    <location>
        <begin position="163"/>
        <end position="183"/>
    </location>
</feature>
<gene>
    <name evidence="2" type="ordered locus">VV0344</name>
</gene>
<proteinExistence type="predicted"/>
<keyword evidence="1" id="KW-0812">Transmembrane</keyword>
<feature type="transmembrane region" description="Helical" evidence="1">
    <location>
        <begin position="107"/>
        <end position="124"/>
    </location>
</feature>
<protein>
    <recommendedName>
        <fullName evidence="4">O-antigen ligase domain-containing protein</fullName>
    </recommendedName>
</protein>
<dbReference type="KEGG" id="vvy:VV0344"/>
<dbReference type="HOGENOM" id="CLU_679618_0_0_6"/>
<feature type="transmembrane region" description="Helical" evidence="1">
    <location>
        <begin position="195"/>
        <end position="224"/>
    </location>
</feature>
<dbReference type="EMBL" id="BA000037">
    <property type="protein sequence ID" value="BAC93108.1"/>
    <property type="molecule type" value="Genomic_DNA"/>
</dbReference>
<name>Q7MPL9_VIBVY</name>
<sequence length="405" mass="44698">MGGVCIAFLYFTNPFLFGRVFWGSDLITLALIFSSALFLLKNNACFSQKISPLKLSLLLSLSLYFITTTIIRLRVGQDFGDLSLHFYQYLSVLILLALRIDHRNLEIFYKAICIALLWHVWTIIPQLPLNGFLSSKLSSQTAYAVGEYSIGGLSRRATGFFTAPGYLSLFASSSLAIGVLLCISKVNKLNTSILILSCMAGFGSFSRTFMVIFILLVIYILIVSRFKHKIFYGAILLLLGSYFTSTTIFKDYLGFVGERLAQSTDFSSNDRITGDTGVLIVLEAIAQNPFTGSAIAPDGGDIKASVDGRIIRPHFGILAIISFYGVVVSLALVIPMLFALFKSFTTFTSNKDIEKPVTAAFLAAFLVCVAEPLIDTNLTVIFMAFSLLLSSEFYKNRSFSSDFNH</sequence>
<feature type="transmembrane region" description="Helical" evidence="1">
    <location>
        <begin position="361"/>
        <end position="389"/>
    </location>
</feature>
<reference evidence="2 3" key="1">
    <citation type="journal article" date="2003" name="Genome Res.">
        <title>Comparative genome analysis of Vibrio vulnificus, a marine pathogen.</title>
        <authorList>
            <person name="Chen C.Y."/>
            <person name="Wu K.M."/>
            <person name="Chang Y.C."/>
            <person name="Chang C.H."/>
            <person name="Tsai H.C."/>
            <person name="Liao T.L."/>
            <person name="Liu Y.M."/>
            <person name="Chen H.J."/>
            <person name="Shen A.B."/>
            <person name="Li J.C."/>
            <person name="Su T.L."/>
            <person name="Shao C.P."/>
            <person name="Lee C.T."/>
            <person name="Hor L.I."/>
            <person name="Tsai S.F."/>
        </authorList>
    </citation>
    <scope>NUCLEOTIDE SEQUENCE [LARGE SCALE GENOMIC DNA]</scope>
    <source>
        <strain evidence="2 3">YJ016</strain>
    </source>
</reference>
<dbReference type="RefSeq" id="WP_011149317.1">
    <property type="nucleotide sequence ID" value="NC_005139.1"/>
</dbReference>
<keyword evidence="1" id="KW-0472">Membrane</keyword>
<evidence type="ECO:0008006" key="4">
    <source>
        <dbReference type="Google" id="ProtNLM"/>
    </source>
</evidence>
<feature type="transmembrane region" description="Helical" evidence="1">
    <location>
        <begin position="315"/>
        <end position="341"/>
    </location>
</feature>
<evidence type="ECO:0000256" key="1">
    <source>
        <dbReference type="SAM" id="Phobius"/>
    </source>
</evidence>